<protein>
    <recommendedName>
        <fullName evidence="2">LiaF transmembrane domain-containing protein</fullName>
    </recommendedName>
</protein>
<feature type="domain" description="LiaF transmembrane" evidence="2">
    <location>
        <begin position="9"/>
        <end position="102"/>
    </location>
</feature>
<dbReference type="AlphaFoldDB" id="A0A2P6MF75"/>
<accession>A0A2P6MF75</accession>
<name>A0A2P6MF75_ALKUR</name>
<dbReference type="Pfam" id="PF22570">
    <property type="entry name" value="LiaF-TM"/>
    <property type="match status" value="1"/>
</dbReference>
<evidence type="ECO:0000313" key="3">
    <source>
        <dbReference type="EMBL" id="PRO64923.1"/>
    </source>
</evidence>
<evidence type="ECO:0000313" key="4">
    <source>
        <dbReference type="Proteomes" id="UP000243650"/>
    </source>
</evidence>
<dbReference type="Proteomes" id="UP000243650">
    <property type="component" value="Unassembled WGS sequence"/>
</dbReference>
<sequence length="158" mass="17090">MKQRYMLPGGLLLLTGLYFLALKMNALDIVPGVLTAWPVIPAGVGILLLLEGFSRKDEQRMFAGTLLTGMGAAFYGAYELGLWQISAPLMLLVIGAAFLVKYSAGRREGLGTALLLLALGALPLLLPVSVLSLSGNAWLSWWPVIPVVLGLYFLFVRR</sequence>
<comment type="caution">
    <text evidence="3">The sequence shown here is derived from an EMBL/GenBank/DDBJ whole genome shotgun (WGS) entry which is preliminary data.</text>
</comment>
<keyword evidence="1" id="KW-0812">Transmembrane</keyword>
<feature type="transmembrane region" description="Helical" evidence="1">
    <location>
        <begin position="61"/>
        <end position="78"/>
    </location>
</feature>
<dbReference type="InterPro" id="IPR054331">
    <property type="entry name" value="LiaF_TM"/>
</dbReference>
<keyword evidence="4" id="KW-1185">Reference proteome</keyword>
<feature type="transmembrane region" description="Helical" evidence="1">
    <location>
        <begin position="139"/>
        <end position="156"/>
    </location>
</feature>
<evidence type="ECO:0000259" key="2">
    <source>
        <dbReference type="Pfam" id="PF22570"/>
    </source>
</evidence>
<feature type="transmembrane region" description="Helical" evidence="1">
    <location>
        <begin position="36"/>
        <end position="54"/>
    </location>
</feature>
<dbReference type="EMBL" id="PVNS01000011">
    <property type="protein sequence ID" value="PRO64923.1"/>
    <property type="molecule type" value="Genomic_DNA"/>
</dbReference>
<keyword evidence="1" id="KW-1133">Transmembrane helix</keyword>
<feature type="transmembrane region" description="Helical" evidence="1">
    <location>
        <begin position="114"/>
        <end position="133"/>
    </location>
</feature>
<dbReference type="RefSeq" id="WP_105959778.1">
    <property type="nucleotide sequence ID" value="NZ_PVNS01000011.1"/>
</dbReference>
<organism evidence="3 4">
    <name type="scientific">Alkalicoccus urumqiensis</name>
    <name type="common">Bacillus urumqiensis</name>
    <dbReference type="NCBI Taxonomy" id="1548213"/>
    <lineage>
        <taxon>Bacteria</taxon>
        <taxon>Bacillati</taxon>
        <taxon>Bacillota</taxon>
        <taxon>Bacilli</taxon>
        <taxon>Bacillales</taxon>
        <taxon>Bacillaceae</taxon>
        <taxon>Alkalicoccus</taxon>
    </lineage>
</organism>
<proteinExistence type="predicted"/>
<reference evidence="3 4" key="1">
    <citation type="submission" date="2018-03" db="EMBL/GenBank/DDBJ databases">
        <title>Bacillus urumqiensis sp. nov., a moderately haloalkaliphilic bacterium isolated from a salt lake.</title>
        <authorList>
            <person name="Zhao B."/>
            <person name="Liao Z."/>
        </authorList>
    </citation>
    <scope>NUCLEOTIDE SEQUENCE [LARGE SCALE GENOMIC DNA]</scope>
    <source>
        <strain evidence="3 4">BZ-SZ-XJ18</strain>
    </source>
</reference>
<keyword evidence="1" id="KW-0472">Membrane</keyword>
<gene>
    <name evidence="3" type="ORF">C6I21_12325</name>
</gene>
<evidence type="ECO:0000256" key="1">
    <source>
        <dbReference type="SAM" id="Phobius"/>
    </source>
</evidence>
<feature type="transmembrane region" description="Helical" evidence="1">
    <location>
        <begin position="84"/>
        <end position="102"/>
    </location>
</feature>
<dbReference type="OrthoDB" id="2989824at2"/>